<dbReference type="Gene3D" id="3.30.70.270">
    <property type="match status" value="1"/>
</dbReference>
<evidence type="ECO:0000256" key="2">
    <source>
        <dbReference type="ARBA" id="ARBA00022763"/>
    </source>
</evidence>
<organism evidence="4 5">
    <name type="scientific">Marinobacter confluentis</name>
    <dbReference type="NCBI Taxonomy" id="1697557"/>
    <lineage>
        <taxon>Bacteria</taxon>
        <taxon>Pseudomonadati</taxon>
        <taxon>Pseudomonadota</taxon>
        <taxon>Gammaproteobacteria</taxon>
        <taxon>Pseudomonadales</taxon>
        <taxon>Marinobacteraceae</taxon>
        <taxon>Marinobacter</taxon>
    </lineage>
</organism>
<comment type="similarity">
    <text evidence="1">Belongs to the DNA polymerase type-Y family.</text>
</comment>
<evidence type="ECO:0000313" key="5">
    <source>
        <dbReference type="Proteomes" id="UP000298325"/>
    </source>
</evidence>
<dbReference type="Pfam" id="PF00817">
    <property type="entry name" value="IMS"/>
    <property type="match status" value="1"/>
</dbReference>
<dbReference type="Proteomes" id="UP000298325">
    <property type="component" value="Unassembled WGS sequence"/>
</dbReference>
<dbReference type="PANTHER" id="PTHR35369">
    <property type="entry name" value="BLR3025 PROTEIN-RELATED"/>
    <property type="match status" value="1"/>
</dbReference>
<dbReference type="AlphaFoldDB" id="A0A4Z1BUV1"/>
<dbReference type="OrthoDB" id="5298951at2"/>
<evidence type="ECO:0000256" key="1">
    <source>
        <dbReference type="ARBA" id="ARBA00010945"/>
    </source>
</evidence>
<dbReference type="SUPFAM" id="SSF56672">
    <property type="entry name" value="DNA/RNA polymerases"/>
    <property type="match status" value="1"/>
</dbReference>
<dbReference type="EMBL" id="SRPF01000001">
    <property type="protein sequence ID" value="TGN41915.1"/>
    <property type="molecule type" value="Genomic_DNA"/>
</dbReference>
<sequence>MLWLYLHFPHLLLDHLRRSNGSHESQDALVIVEGVGHKVIQACPTAKEQGVRTGMRLKTALSLSPQLHIVRADEQQETRILEDQARWLYRYAAYIVPMPPNGILAEIGSLQKLYGGLPAAWQTVEQGLNERQLNAWVAIGHTPLAAQLIARTGQGECTADTGHIMRALGRLSPQEAGFEEKTCIRLRRLGLDTLGEVFSLPPADLAKRLSPEVLARIQKIQGTRPDPQTPWQPPHRFHQQTDFVQDIEHSQGLLFPLQRMLQELEDDLCWRQQDTDSLLLILQHRHQEPTRLRIRTSGPEHRAEAFLKLAQIRFEQHPLRAPVTAAILSVKRFIGREAPDEQDLLGDTQDLNEAWHTLISRLQARLGSDSLTQLSPQADHRPERAWSASEVIRTSRRASSDELARLPRRPLWLLKGPQPLTQAPASWFSGPERISGGWWDGERVHRDYYIAQLHTGQLAWVFHDARSGWFVHGWFG</sequence>
<dbReference type="GO" id="GO:0006281">
    <property type="term" value="P:DNA repair"/>
    <property type="evidence" value="ECO:0007669"/>
    <property type="project" value="InterPro"/>
</dbReference>
<reference evidence="4 5" key="1">
    <citation type="submission" date="2019-04" db="EMBL/GenBank/DDBJ databases">
        <authorList>
            <person name="Park S."/>
            <person name="Yoon J.-H."/>
        </authorList>
    </citation>
    <scope>NUCLEOTIDE SEQUENCE [LARGE SCALE GENOMIC DNA]</scope>
    <source>
        <strain evidence="4 5">HJM-18</strain>
    </source>
</reference>
<dbReference type="Gene3D" id="3.40.1170.60">
    <property type="match status" value="1"/>
</dbReference>
<name>A0A4Z1BUV1_9GAMM</name>
<keyword evidence="2" id="KW-0227">DNA damage</keyword>
<gene>
    <name evidence="4" type="ORF">E5Q11_05205</name>
</gene>
<comment type="caution">
    <text evidence="4">The sequence shown here is derived from an EMBL/GenBank/DDBJ whole genome shotgun (WGS) entry which is preliminary data.</text>
</comment>
<dbReference type="PANTHER" id="PTHR35369:SF2">
    <property type="entry name" value="BLR3025 PROTEIN"/>
    <property type="match status" value="1"/>
</dbReference>
<dbReference type="RefSeq" id="WP_135802301.1">
    <property type="nucleotide sequence ID" value="NZ_SRPF01000001.1"/>
</dbReference>
<dbReference type="InterPro" id="IPR050356">
    <property type="entry name" value="SulA_CellDiv_inhibitor"/>
</dbReference>
<protein>
    <submittedName>
        <fullName evidence="4">DNA polymerase Y family protein</fullName>
    </submittedName>
</protein>
<accession>A0A4Z1BUV1</accession>
<evidence type="ECO:0000259" key="3">
    <source>
        <dbReference type="Pfam" id="PF00817"/>
    </source>
</evidence>
<keyword evidence="5" id="KW-1185">Reference proteome</keyword>
<dbReference type="CDD" id="cd03468">
    <property type="entry name" value="PolY_like"/>
    <property type="match status" value="1"/>
</dbReference>
<feature type="domain" description="UmuC" evidence="3">
    <location>
        <begin position="28"/>
        <end position="150"/>
    </location>
</feature>
<evidence type="ECO:0000313" key="4">
    <source>
        <dbReference type="EMBL" id="TGN41915.1"/>
    </source>
</evidence>
<dbReference type="InterPro" id="IPR043502">
    <property type="entry name" value="DNA/RNA_pol_sf"/>
</dbReference>
<dbReference type="InterPro" id="IPR001126">
    <property type="entry name" value="UmuC"/>
</dbReference>
<dbReference type="InterPro" id="IPR043128">
    <property type="entry name" value="Rev_trsase/Diguanyl_cyclase"/>
</dbReference>
<proteinExistence type="inferred from homology"/>